<reference evidence="2" key="2">
    <citation type="submission" date="2020-09" db="EMBL/GenBank/DDBJ databases">
        <authorList>
            <person name="Sun Q."/>
            <person name="Zhou Y."/>
        </authorList>
    </citation>
    <scope>NUCLEOTIDE SEQUENCE</scope>
    <source>
        <strain evidence="2">CGMCC 4.7679</strain>
    </source>
</reference>
<evidence type="ECO:0000313" key="3">
    <source>
        <dbReference type="Proteomes" id="UP000658656"/>
    </source>
</evidence>
<accession>A0A8H9IWQ7</accession>
<dbReference type="Pfam" id="PF01547">
    <property type="entry name" value="SBP_bac_1"/>
    <property type="match status" value="1"/>
</dbReference>
<gene>
    <name evidence="2" type="ORF">GCM10017566_11210</name>
</gene>
<dbReference type="RefSeq" id="WP_145935214.1">
    <property type="nucleotide sequence ID" value="NZ_BNAV01000001.1"/>
</dbReference>
<dbReference type="PANTHER" id="PTHR43649">
    <property type="entry name" value="ARABINOSE-BINDING PROTEIN-RELATED"/>
    <property type="match status" value="1"/>
</dbReference>
<keyword evidence="1" id="KW-0732">Signal</keyword>
<dbReference type="SUPFAM" id="SSF53850">
    <property type="entry name" value="Periplasmic binding protein-like II"/>
    <property type="match status" value="1"/>
</dbReference>
<comment type="caution">
    <text evidence="2">The sequence shown here is derived from an EMBL/GenBank/DDBJ whole genome shotgun (WGS) entry which is preliminary data.</text>
</comment>
<dbReference type="OrthoDB" id="7918484at2"/>
<dbReference type="InterPro" id="IPR006059">
    <property type="entry name" value="SBP"/>
</dbReference>
<dbReference type="EMBL" id="BNAV01000001">
    <property type="protein sequence ID" value="GHF39662.1"/>
    <property type="molecule type" value="Genomic_DNA"/>
</dbReference>
<feature type="chain" id="PRO_5039050781" evidence="1">
    <location>
        <begin position="28"/>
        <end position="430"/>
    </location>
</feature>
<dbReference type="PANTHER" id="PTHR43649:SF30">
    <property type="entry name" value="ABC TRANSPORTER SUBSTRATE-BINDING PROTEIN"/>
    <property type="match status" value="1"/>
</dbReference>
<name>A0A8H9IWQ7_9PSEU</name>
<sequence>MGGRGFRLGSRGLAAALVLALAGPLAACGGGAGSGGQTTIRFVWWGNEDRAKATNAAVQKFMAANPGIKVETEYGAYDAYLQKLSTQVAGGAAPDLIQLDRATLGEYQHRHALADLTSSVGKELDVSQVAPELLAGGKIDGAQYSIPGGQTTQMVAYDPAVFARAGVTPPTGPGQNWTWEQFGDAMARIGTSGTAGTTDFGWAVDWFESWLHQHGKQLYTDDGGLGFTAADLAQFWNLTGGLRQRAAVTPATVTTKMDGSMQNSGLVTKKSASEINYDSSLTAYLSSYGPTIKAAPLPTDSAESGMAAMPPVTFAVTQRSAHKDAAVRLLNFLINDPGAGQVLGTTRGLPANQQIRRRVCAAAQGGDKAVCDYEASVADRARSATGLWPSGSAAVKRDFQRTYDDVIFGRISVADGAARVVQSAQQSLNK</sequence>
<evidence type="ECO:0000313" key="2">
    <source>
        <dbReference type="EMBL" id="GHF39662.1"/>
    </source>
</evidence>
<proteinExistence type="predicted"/>
<dbReference type="Gene3D" id="3.40.190.10">
    <property type="entry name" value="Periplasmic binding protein-like II"/>
    <property type="match status" value="2"/>
</dbReference>
<dbReference type="AlphaFoldDB" id="A0A8H9IWQ7"/>
<dbReference type="InterPro" id="IPR050490">
    <property type="entry name" value="Bact_solute-bd_prot1"/>
</dbReference>
<evidence type="ECO:0000256" key="1">
    <source>
        <dbReference type="SAM" id="SignalP"/>
    </source>
</evidence>
<feature type="signal peptide" evidence="1">
    <location>
        <begin position="1"/>
        <end position="27"/>
    </location>
</feature>
<reference evidence="2" key="1">
    <citation type="journal article" date="2014" name="Int. J. Syst. Evol. Microbiol.">
        <title>Complete genome sequence of Corynebacterium casei LMG S-19264T (=DSM 44701T), isolated from a smear-ripened cheese.</title>
        <authorList>
            <consortium name="US DOE Joint Genome Institute (JGI-PGF)"/>
            <person name="Walter F."/>
            <person name="Albersmeier A."/>
            <person name="Kalinowski J."/>
            <person name="Ruckert C."/>
        </authorList>
    </citation>
    <scope>NUCLEOTIDE SEQUENCE</scope>
    <source>
        <strain evidence="2">CGMCC 4.7679</strain>
    </source>
</reference>
<dbReference type="Proteomes" id="UP000658656">
    <property type="component" value="Unassembled WGS sequence"/>
</dbReference>
<keyword evidence="3" id="KW-1185">Reference proteome</keyword>
<protein>
    <submittedName>
        <fullName evidence="2">Sugar ABC transporter substrate-binding protein</fullName>
    </submittedName>
</protein>
<organism evidence="2 3">
    <name type="scientific">Amycolatopsis bartoniae</name>
    <dbReference type="NCBI Taxonomy" id="941986"/>
    <lineage>
        <taxon>Bacteria</taxon>
        <taxon>Bacillati</taxon>
        <taxon>Actinomycetota</taxon>
        <taxon>Actinomycetes</taxon>
        <taxon>Pseudonocardiales</taxon>
        <taxon>Pseudonocardiaceae</taxon>
        <taxon>Amycolatopsis</taxon>
    </lineage>
</organism>